<dbReference type="Pfam" id="PF21307">
    <property type="entry name" value="Glyco_hydro_95_C"/>
    <property type="match status" value="1"/>
</dbReference>
<dbReference type="Pfam" id="PF22124">
    <property type="entry name" value="Glyco_hydro_95_cat"/>
    <property type="match status" value="1"/>
</dbReference>
<dbReference type="PANTHER" id="PTHR31084">
    <property type="entry name" value="ALPHA-L-FUCOSIDASE 2"/>
    <property type="match status" value="1"/>
</dbReference>
<dbReference type="InterPro" id="IPR054363">
    <property type="entry name" value="GH95_cat"/>
</dbReference>
<organism evidence="4 5">
    <name type="scientific">Candidatus Limivivens merdigallinarum</name>
    <dbReference type="NCBI Taxonomy" id="2840859"/>
    <lineage>
        <taxon>Bacteria</taxon>
        <taxon>Bacillati</taxon>
        <taxon>Bacillota</taxon>
        <taxon>Clostridia</taxon>
        <taxon>Lachnospirales</taxon>
        <taxon>Lachnospiraceae</taxon>
        <taxon>Lachnospiraceae incertae sedis</taxon>
        <taxon>Candidatus Limivivens</taxon>
    </lineage>
</organism>
<dbReference type="InterPro" id="IPR027414">
    <property type="entry name" value="GH95_N_dom"/>
</dbReference>
<feature type="domain" description="Alpha fucosidase A-like C-terminal" evidence="2">
    <location>
        <begin position="688"/>
        <end position="779"/>
    </location>
</feature>
<dbReference type="InterPro" id="IPR049053">
    <property type="entry name" value="AFCA-like_C"/>
</dbReference>
<feature type="domain" description="Glycosyl hydrolase family 95 catalytic" evidence="3">
    <location>
        <begin position="314"/>
        <end position="685"/>
    </location>
</feature>
<name>A0A9D0ZVM1_9FIRM</name>
<dbReference type="PANTHER" id="PTHR31084:SF0">
    <property type="entry name" value="ALPHA-L-FUCOSIDASE 2"/>
    <property type="match status" value="1"/>
</dbReference>
<dbReference type="GO" id="GO:0004560">
    <property type="term" value="F:alpha-L-fucosidase activity"/>
    <property type="evidence" value="ECO:0007669"/>
    <property type="project" value="InterPro"/>
</dbReference>
<reference evidence="4" key="2">
    <citation type="journal article" date="2021" name="PeerJ">
        <title>Extensive microbial diversity within the chicken gut microbiome revealed by metagenomics and culture.</title>
        <authorList>
            <person name="Gilroy R."/>
            <person name="Ravi A."/>
            <person name="Getino M."/>
            <person name="Pursley I."/>
            <person name="Horton D.L."/>
            <person name="Alikhan N.F."/>
            <person name="Baker D."/>
            <person name="Gharbi K."/>
            <person name="Hall N."/>
            <person name="Watson M."/>
            <person name="Adriaenssens E.M."/>
            <person name="Foster-Nyarko E."/>
            <person name="Jarju S."/>
            <person name="Secka A."/>
            <person name="Antonio M."/>
            <person name="Oren A."/>
            <person name="Chaudhuri R.R."/>
            <person name="La Ragione R."/>
            <person name="Hildebrand F."/>
            <person name="Pallen M.J."/>
        </authorList>
    </citation>
    <scope>NUCLEOTIDE SEQUENCE</scope>
    <source>
        <strain evidence="4">ChiSjej3B21-11622</strain>
    </source>
</reference>
<dbReference type="InterPro" id="IPR012341">
    <property type="entry name" value="6hp_glycosidase-like_sf"/>
</dbReference>
<feature type="domain" description="Glycosyl hydrolase family 95 N-terminal" evidence="1">
    <location>
        <begin position="5"/>
        <end position="262"/>
    </location>
</feature>
<dbReference type="GO" id="GO:0005975">
    <property type="term" value="P:carbohydrate metabolic process"/>
    <property type="evidence" value="ECO:0007669"/>
    <property type="project" value="InterPro"/>
</dbReference>
<dbReference type="Pfam" id="PF14498">
    <property type="entry name" value="Glyco_hyd_65N_2"/>
    <property type="match status" value="1"/>
</dbReference>
<gene>
    <name evidence="4" type="ORF">IAB26_09075</name>
</gene>
<comment type="caution">
    <text evidence="4">The sequence shown here is derived from an EMBL/GenBank/DDBJ whole genome shotgun (WGS) entry which is preliminary data.</text>
</comment>
<evidence type="ECO:0000259" key="2">
    <source>
        <dbReference type="Pfam" id="PF21307"/>
    </source>
</evidence>
<keyword evidence="4" id="KW-0378">Hydrolase</keyword>
<dbReference type="EMBL" id="DVFT01000137">
    <property type="protein sequence ID" value="HIQ96701.1"/>
    <property type="molecule type" value="Genomic_DNA"/>
</dbReference>
<accession>A0A9D0ZVM1</accession>
<sequence length="788" mass="90400">MEYKLCYHTPASKFSEALPLGNGSFGAMVYGNFPQYKVSLNADTLWSGQPYKEEHLFVARETIEEARRLIKEGKNYEAEQIVQERMTGRTYNESYLSAGFLTMTFMEEIKETVKPKEQGDSLPKEEEGIYRELNLNTACVKTAIQRNGQAILMESFLSGKDHVLVTSVHSELPFSVRIEMSSLLKHQIQSQDFLWLMGEAPVHVEPNYVESVTPVLYGGGMPFVIAASCVGDGKRTEQKQALEIRDATDLTLYVAIQTGYRGYRKPLVKNVEKLKAECRRLLDQAMEVSGKELFQRHLAVYRELFERVQLSLGENNQIYELLFQYGRYLMLASSRMEHPYSQPANLQGIWCEDVRSVWSSNWTVNINTEMNYWLTGPCALSECEEPLVRMIGETAQSGKQTAKETFGCRGFAACHNIDLWRQTTPVKGEVKWSYWPMGGVWLATHLYRHYLFTMDRDFLKECAYPIMREAARFCLDWMYEEEGRLHSSPSTSPENTFFDEDGRECAVSDSATMDLALIREIFEETLTAARELGQEDDLTAQIGEAFSKLPEYQVGSFGQLMEWSKDYEECDRNHRHFAHLVGFHPFHQIDFDTRPELLDAVKTVLRRRTEGVKHYIGWNEAWLVNFYARLNEGAEAKKHLDLFVERCIYPNLFGLHPPLGESPGEREIFQIDGNFGVTAGISEMLLRSKLTKITLLPALPKEWKDGWVRGLITEGGHLVELFWENGRLKEGILEAKSRRSCTIEALWAFRVEDGGTVWTARKEGGFYRAKMILQPGSRYKLVGIEGER</sequence>
<dbReference type="InterPro" id="IPR016518">
    <property type="entry name" value="Alpha-L-fucosidase"/>
</dbReference>
<dbReference type="Proteomes" id="UP000886886">
    <property type="component" value="Unassembled WGS sequence"/>
</dbReference>
<evidence type="ECO:0000259" key="1">
    <source>
        <dbReference type="Pfam" id="PF14498"/>
    </source>
</evidence>
<evidence type="ECO:0000313" key="5">
    <source>
        <dbReference type="Proteomes" id="UP000886886"/>
    </source>
</evidence>
<reference evidence="4" key="1">
    <citation type="submission" date="2020-10" db="EMBL/GenBank/DDBJ databases">
        <authorList>
            <person name="Gilroy R."/>
        </authorList>
    </citation>
    <scope>NUCLEOTIDE SEQUENCE</scope>
    <source>
        <strain evidence="4">ChiSjej3B21-11622</strain>
    </source>
</reference>
<dbReference type="PIRSF" id="PIRSF007663">
    <property type="entry name" value="UCP007663"/>
    <property type="match status" value="1"/>
</dbReference>
<dbReference type="InterPro" id="IPR008928">
    <property type="entry name" value="6-hairpin_glycosidase_sf"/>
</dbReference>
<dbReference type="SUPFAM" id="SSF48208">
    <property type="entry name" value="Six-hairpin glycosidases"/>
    <property type="match status" value="1"/>
</dbReference>
<proteinExistence type="predicted"/>
<evidence type="ECO:0000313" key="4">
    <source>
        <dbReference type="EMBL" id="HIQ96701.1"/>
    </source>
</evidence>
<evidence type="ECO:0000259" key="3">
    <source>
        <dbReference type="Pfam" id="PF22124"/>
    </source>
</evidence>
<dbReference type="Gene3D" id="1.50.10.10">
    <property type="match status" value="1"/>
</dbReference>
<dbReference type="AlphaFoldDB" id="A0A9D0ZVM1"/>
<protein>
    <submittedName>
        <fullName evidence="4">Glycoside hydrolase family 95 protein</fullName>
    </submittedName>
</protein>